<protein>
    <submittedName>
        <fullName evidence="2">Uncharacterized protein</fullName>
    </submittedName>
</protein>
<evidence type="ECO:0000313" key="1">
    <source>
        <dbReference type="Proteomes" id="UP000887540"/>
    </source>
</evidence>
<organism evidence="1 2">
    <name type="scientific">Acrobeloides nanus</name>
    <dbReference type="NCBI Taxonomy" id="290746"/>
    <lineage>
        <taxon>Eukaryota</taxon>
        <taxon>Metazoa</taxon>
        <taxon>Ecdysozoa</taxon>
        <taxon>Nematoda</taxon>
        <taxon>Chromadorea</taxon>
        <taxon>Rhabditida</taxon>
        <taxon>Tylenchina</taxon>
        <taxon>Cephalobomorpha</taxon>
        <taxon>Cephaloboidea</taxon>
        <taxon>Cephalobidae</taxon>
        <taxon>Acrobeloides</taxon>
    </lineage>
</organism>
<evidence type="ECO:0000313" key="2">
    <source>
        <dbReference type="WBParaSite" id="ACRNAN_scaffold3839.g30551.t1"/>
    </source>
</evidence>
<accession>A0A914DTP6</accession>
<reference evidence="2" key="1">
    <citation type="submission" date="2022-11" db="UniProtKB">
        <authorList>
            <consortium name="WormBaseParasite"/>
        </authorList>
    </citation>
    <scope>IDENTIFICATION</scope>
</reference>
<sequence length="96" mass="11504">MKTWKDVFFKTLHSKITESVFYLMERENAEDKTINTKIIPNEVIQSFKMLDIYKRGANYGSWYIFMSRWDKPLSVKNFNLFVNDHFAKVEESIITP</sequence>
<dbReference type="Proteomes" id="UP000887540">
    <property type="component" value="Unplaced"/>
</dbReference>
<proteinExistence type="predicted"/>
<dbReference type="AlphaFoldDB" id="A0A914DTP6"/>
<dbReference type="WBParaSite" id="ACRNAN_scaffold3839.g30551.t1">
    <property type="protein sequence ID" value="ACRNAN_scaffold3839.g30551.t1"/>
    <property type="gene ID" value="ACRNAN_scaffold3839.g30551"/>
</dbReference>
<name>A0A914DTP6_9BILA</name>
<keyword evidence="1" id="KW-1185">Reference proteome</keyword>